<gene>
    <name evidence="3" type="ORF">GCU69_01545</name>
</gene>
<dbReference type="Gene3D" id="3.10.350.10">
    <property type="entry name" value="LysM domain"/>
    <property type="match status" value="1"/>
</dbReference>
<feature type="compositionally biased region" description="Basic residues" evidence="1">
    <location>
        <begin position="1"/>
        <end position="10"/>
    </location>
</feature>
<name>A0ABQ7FPL3_9ACTN</name>
<evidence type="ECO:0000256" key="1">
    <source>
        <dbReference type="SAM" id="MobiDB-lite"/>
    </source>
</evidence>
<dbReference type="InterPro" id="IPR018392">
    <property type="entry name" value="LysM"/>
</dbReference>
<dbReference type="InterPro" id="IPR036779">
    <property type="entry name" value="LysM_dom_sf"/>
</dbReference>
<comment type="caution">
    <text evidence="3">The sequence shown here is derived from an EMBL/GenBank/DDBJ whole genome shotgun (WGS) entry which is preliminary data.</text>
</comment>
<evidence type="ECO:0000313" key="3">
    <source>
        <dbReference type="EMBL" id="KAF4410877.1"/>
    </source>
</evidence>
<organism evidence="3 4">
    <name type="scientific">Streptomyces lycii</name>
    <dbReference type="NCBI Taxonomy" id="2654337"/>
    <lineage>
        <taxon>Bacteria</taxon>
        <taxon>Bacillati</taxon>
        <taxon>Actinomycetota</taxon>
        <taxon>Actinomycetes</taxon>
        <taxon>Kitasatosporales</taxon>
        <taxon>Streptomycetaceae</taxon>
        <taxon>Streptomyces</taxon>
    </lineage>
</organism>
<protein>
    <submittedName>
        <fullName evidence="3">LysM peptidoglycan-binding domain-containing protein</fullName>
    </submittedName>
</protein>
<reference evidence="3 4" key="1">
    <citation type="submission" date="2019-10" db="EMBL/GenBank/DDBJ databases">
        <title>Streptomyces tenebrisbrunneis sp.nov., an endogenous actinomycete isolated from of Lycium ruthenicum.</title>
        <authorList>
            <person name="Ma L."/>
        </authorList>
    </citation>
    <scope>NUCLEOTIDE SEQUENCE [LARGE SCALE GENOMIC DNA]</scope>
    <source>
        <strain evidence="3 4">TRM 66187</strain>
    </source>
</reference>
<proteinExistence type="predicted"/>
<feature type="compositionally biased region" description="Gly residues" evidence="1">
    <location>
        <begin position="11"/>
        <end position="21"/>
    </location>
</feature>
<sequence>MAKKSGKGGKGKGGGIGGALGDMLGGDLSQATLSIYNPPTGDSKSPGGLIKMLEFQFNPNELSLSRQSTWKHTAAAAVHDSPPPEFISPEPRSLDVEVFLDRSEEPDSNDVMKDCELLLKCCEVTTKSIAAKRPSTPWVKFEWGSFSTVSFNAYVGSVDVSYTLFAPSGTPIRATCRLHLEEIPGGPLGQNPTSGALTAQRVHRVVAGDSLQSLAWREYGNANAWRAIAEANDIDDPSRLPPGVELMLPAAEEVGA</sequence>
<dbReference type="PROSITE" id="PS51782">
    <property type="entry name" value="LYSM"/>
    <property type="match status" value="1"/>
</dbReference>
<dbReference type="EMBL" id="WHPN01000033">
    <property type="protein sequence ID" value="KAF4410877.1"/>
    <property type="molecule type" value="Genomic_DNA"/>
</dbReference>
<dbReference type="Proteomes" id="UP000621266">
    <property type="component" value="Unassembled WGS sequence"/>
</dbReference>
<feature type="region of interest" description="Disordered" evidence="1">
    <location>
        <begin position="1"/>
        <end position="21"/>
    </location>
</feature>
<dbReference type="Pfam" id="PF19266">
    <property type="entry name" value="CIS_tube"/>
    <property type="match status" value="1"/>
</dbReference>
<accession>A0ABQ7FPL3</accession>
<keyword evidence="4" id="KW-1185">Reference proteome</keyword>
<dbReference type="InterPro" id="IPR045361">
    <property type="entry name" value="CIS_tube_prot_N"/>
</dbReference>
<feature type="domain" description="LysM" evidence="2">
    <location>
        <begin position="201"/>
        <end position="248"/>
    </location>
</feature>
<evidence type="ECO:0000313" key="4">
    <source>
        <dbReference type="Proteomes" id="UP000621266"/>
    </source>
</evidence>
<evidence type="ECO:0000259" key="2">
    <source>
        <dbReference type="PROSITE" id="PS51782"/>
    </source>
</evidence>
<dbReference type="CDD" id="cd00118">
    <property type="entry name" value="LysM"/>
    <property type="match status" value="1"/>
</dbReference>